<name>A0A6N2T353_9FIRM</name>
<dbReference type="InterPro" id="IPR028082">
    <property type="entry name" value="Peripla_BP_I"/>
</dbReference>
<proteinExistence type="predicted"/>
<dbReference type="PRINTS" id="PR00036">
    <property type="entry name" value="HTHLACI"/>
</dbReference>
<keyword evidence="3" id="KW-0238">DNA-binding</keyword>
<sequence>MASIRDVAQKAGVGVGTVSRVINGSGYVAEKTREKIENAIHELEYTPNELARNLFKNRTGIIGVLVPDLDHPFFSAFARETEIALYNKGYKAMVCNTIGSSNRELDYLNMLDRNMVDGIITGSHTLHVDEYRRRKHTIVSLDQDFGPEIPMVGSDHIYGGALAAEILIKNKCRKVLHIAGVAPNVVANSKDTAFKTILTEHGVEVVDLMMEWNKFDHLSYWEIAKEAIRKYDGIDGIFSTDQPALHYMHLAMKAGKRVPEDLKVVTYDGMDIARLCYPEVTCIDQNVKFLAETCTDTVLGLIEDKERVPQKQIIGVEFHQGQTTYPVELNGIF</sequence>
<dbReference type="Pfam" id="PF00356">
    <property type="entry name" value="LacI"/>
    <property type="match status" value="1"/>
</dbReference>
<dbReference type="Pfam" id="PF13377">
    <property type="entry name" value="Peripla_BP_3"/>
    <property type="match status" value="1"/>
</dbReference>
<dbReference type="PANTHER" id="PTHR30146:SF95">
    <property type="entry name" value="RIBOSE OPERON REPRESSOR"/>
    <property type="match status" value="1"/>
</dbReference>
<dbReference type="Gene3D" id="3.40.50.2300">
    <property type="match status" value="2"/>
</dbReference>
<keyword evidence="4" id="KW-0804">Transcription</keyword>
<dbReference type="SUPFAM" id="SSF47413">
    <property type="entry name" value="lambda repressor-like DNA-binding domains"/>
    <property type="match status" value="1"/>
</dbReference>
<dbReference type="GO" id="GO:0003700">
    <property type="term" value="F:DNA-binding transcription factor activity"/>
    <property type="evidence" value="ECO:0007669"/>
    <property type="project" value="TreeGrafter"/>
</dbReference>
<accession>A0A6N2T353</accession>
<organism evidence="6">
    <name type="scientific">Blautia glucerasea</name>
    <dbReference type="NCBI Taxonomy" id="536633"/>
    <lineage>
        <taxon>Bacteria</taxon>
        <taxon>Bacillati</taxon>
        <taxon>Bacillota</taxon>
        <taxon>Clostridia</taxon>
        <taxon>Lachnospirales</taxon>
        <taxon>Lachnospiraceae</taxon>
        <taxon>Blautia</taxon>
    </lineage>
</organism>
<dbReference type="SMART" id="SM00354">
    <property type="entry name" value="HTH_LACI"/>
    <property type="match status" value="1"/>
</dbReference>
<dbReference type="InterPro" id="IPR046335">
    <property type="entry name" value="LacI/GalR-like_sensor"/>
</dbReference>
<dbReference type="PROSITE" id="PS50932">
    <property type="entry name" value="HTH_LACI_2"/>
    <property type="match status" value="1"/>
</dbReference>
<dbReference type="CDD" id="cd06291">
    <property type="entry name" value="PBP1_Qymf-like"/>
    <property type="match status" value="1"/>
</dbReference>
<reference evidence="6" key="1">
    <citation type="submission" date="2019-11" db="EMBL/GenBank/DDBJ databases">
        <authorList>
            <person name="Feng L."/>
        </authorList>
    </citation>
    <scope>NUCLEOTIDE SEQUENCE</scope>
    <source>
        <strain evidence="6">BgluceraseaLFYP119</strain>
    </source>
</reference>
<evidence type="ECO:0000256" key="1">
    <source>
        <dbReference type="ARBA" id="ARBA00022491"/>
    </source>
</evidence>
<protein>
    <submittedName>
        <fullName evidence="6">HTH-type transcriptional regulator DegA</fullName>
    </submittedName>
</protein>
<dbReference type="PROSITE" id="PS00356">
    <property type="entry name" value="HTH_LACI_1"/>
    <property type="match status" value="1"/>
</dbReference>
<dbReference type="GO" id="GO:0000976">
    <property type="term" value="F:transcription cis-regulatory region binding"/>
    <property type="evidence" value="ECO:0007669"/>
    <property type="project" value="TreeGrafter"/>
</dbReference>
<dbReference type="RefSeq" id="WP_156353702.1">
    <property type="nucleotide sequence ID" value="NZ_CACRST010000011.1"/>
</dbReference>
<dbReference type="AlphaFoldDB" id="A0A6N2T353"/>
<keyword evidence="1" id="KW-0678">Repressor</keyword>
<dbReference type="PANTHER" id="PTHR30146">
    <property type="entry name" value="LACI-RELATED TRANSCRIPTIONAL REPRESSOR"/>
    <property type="match status" value="1"/>
</dbReference>
<dbReference type="EMBL" id="CACRST010000011">
    <property type="protein sequence ID" value="VYS98881.1"/>
    <property type="molecule type" value="Genomic_DNA"/>
</dbReference>
<evidence type="ECO:0000256" key="2">
    <source>
        <dbReference type="ARBA" id="ARBA00023015"/>
    </source>
</evidence>
<dbReference type="CDD" id="cd01392">
    <property type="entry name" value="HTH_LacI"/>
    <property type="match status" value="1"/>
</dbReference>
<dbReference type="SUPFAM" id="SSF53822">
    <property type="entry name" value="Periplasmic binding protein-like I"/>
    <property type="match status" value="1"/>
</dbReference>
<evidence type="ECO:0000313" key="6">
    <source>
        <dbReference type="EMBL" id="VYS98881.1"/>
    </source>
</evidence>
<dbReference type="InterPro" id="IPR010982">
    <property type="entry name" value="Lambda_DNA-bd_dom_sf"/>
</dbReference>
<evidence type="ECO:0000256" key="3">
    <source>
        <dbReference type="ARBA" id="ARBA00023125"/>
    </source>
</evidence>
<gene>
    <name evidence="6" type="primary">degA_2</name>
    <name evidence="6" type="ORF">BGLFYP119_01376</name>
</gene>
<keyword evidence="2" id="KW-0805">Transcription regulation</keyword>
<dbReference type="Gene3D" id="1.10.260.40">
    <property type="entry name" value="lambda repressor-like DNA-binding domains"/>
    <property type="match status" value="1"/>
</dbReference>
<feature type="domain" description="HTH lacI-type" evidence="5">
    <location>
        <begin position="2"/>
        <end position="56"/>
    </location>
</feature>
<dbReference type="InterPro" id="IPR000843">
    <property type="entry name" value="HTH_LacI"/>
</dbReference>
<evidence type="ECO:0000259" key="5">
    <source>
        <dbReference type="PROSITE" id="PS50932"/>
    </source>
</evidence>
<evidence type="ECO:0000256" key="4">
    <source>
        <dbReference type="ARBA" id="ARBA00023163"/>
    </source>
</evidence>